<proteinExistence type="predicted"/>
<organism evidence="1 2">
    <name type="scientific">Fibroporia radiculosa</name>
    <dbReference type="NCBI Taxonomy" id="599839"/>
    <lineage>
        <taxon>Eukaryota</taxon>
        <taxon>Fungi</taxon>
        <taxon>Dikarya</taxon>
        <taxon>Basidiomycota</taxon>
        <taxon>Agaricomycotina</taxon>
        <taxon>Agaricomycetes</taxon>
        <taxon>Polyporales</taxon>
        <taxon>Fibroporiaceae</taxon>
        <taxon>Fibroporia</taxon>
    </lineage>
</organism>
<reference evidence="1 2" key="1">
    <citation type="journal article" date="2012" name="Appl. Environ. Microbiol.">
        <title>Short-read sequencing for genomic analysis of the brown rot fungus Fibroporia radiculosa.</title>
        <authorList>
            <person name="Tang J.D."/>
            <person name="Perkins A.D."/>
            <person name="Sonstegard T.S."/>
            <person name="Schroeder S.G."/>
            <person name="Burgess S.C."/>
            <person name="Diehl S.V."/>
        </authorList>
    </citation>
    <scope>NUCLEOTIDE SEQUENCE [LARGE SCALE GENOMIC DNA]</scope>
    <source>
        <strain evidence="1 2">TFFH 294</strain>
    </source>
</reference>
<accession>J4H1Q5</accession>
<name>J4H1Q5_9APHY</name>
<dbReference type="Proteomes" id="UP000006352">
    <property type="component" value="Unassembled WGS sequence"/>
</dbReference>
<gene>
    <name evidence="1" type="ORF">FIBRA_02212</name>
</gene>
<keyword evidence="2" id="KW-1185">Reference proteome</keyword>
<dbReference type="InParanoid" id="J4H1Q5"/>
<dbReference type="GeneID" id="24095095"/>
<evidence type="ECO:0000313" key="2">
    <source>
        <dbReference type="Proteomes" id="UP000006352"/>
    </source>
</evidence>
<dbReference type="AlphaFoldDB" id="J4H1Q5"/>
<dbReference type="RefSeq" id="XP_012179467.1">
    <property type="nucleotide sequence ID" value="XM_012324077.1"/>
</dbReference>
<sequence length="107" mass="11733">MAFDDFTPERLLSEVASRLPGLEALHVVILLAPYSVQTLLRSGSVLSKFSGLRYITVIVSESDAPIGDDHGIASAWHKFCPTLKTIVLPGGQLWIEREGQWFCSACT</sequence>
<evidence type="ECO:0000313" key="1">
    <source>
        <dbReference type="EMBL" id="CCM00184.1"/>
    </source>
</evidence>
<dbReference type="OrthoDB" id="3178870at2759"/>
<dbReference type="HOGENOM" id="CLU_2210070_0_0_1"/>
<dbReference type="EMBL" id="HE796971">
    <property type="protein sequence ID" value="CCM00184.1"/>
    <property type="molecule type" value="Genomic_DNA"/>
</dbReference>
<protein>
    <submittedName>
        <fullName evidence="1">Uncharacterized protein</fullName>
    </submittedName>
</protein>